<keyword evidence="2" id="KW-1185">Reference proteome</keyword>
<reference evidence="2" key="1">
    <citation type="journal article" date="2012" name="Nat. Biotechnol.">
        <title>Reference genome sequence of the model plant Setaria.</title>
        <authorList>
            <person name="Bennetzen J.L."/>
            <person name="Schmutz J."/>
            <person name="Wang H."/>
            <person name="Percifield R."/>
            <person name="Hawkins J."/>
            <person name="Pontaroli A.C."/>
            <person name="Estep M."/>
            <person name="Feng L."/>
            <person name="Vaughn J.N."/>
            <person name="Grimwood J."/>
            <person name="Jenkins J."/>
            <person name="Barry K."/>
            <person name="Lindquist E."/>
            <person name="Hellsten U."/>
            <person name="Deshpande S."/>
            <person name="Wang X."/>
            <person name="Wu X."/>
            <person name="Mitros T."/>
            <person name="Triplett J."/>
            <person name="Yang X."/>
            <person name="Ye C.Y."/>
            <person name="Mauro-Herrera M."/>
            <person name="Wang L."/>
            <person name="Li P."/>
            <person name="Sharma M."/>
            <person name="Sharma R."/>
            <person name="Ronald P.C."/>
            <person name="Panaud O."/>
            <person name="Kellogg E.A."/>
            <person name="Brutnell T.P."/>
            <person name="Doust A.N."/>
            <person name="Tuskan G.A."/>
            <person name="Rokhsar D."/>
            <person name="Devos K.M."/>
        </authorList>
    </citation>
    <scope>NUCLEOTIDE SEQUENCE [LARGE SCALE GENOMIC DNA]</scope>
    <source>
        <strain evidence="2">cv. Yugu1</strain>
    </source>
</reference>
<dbReference type="EnsemblPlants" id="KQL16261">
    <property type="protein sequence ID" value="KQL16261"/>
    <property type="gene ID" value="SETIT_025520mg"/>
</dbReference>
<protein>
    <submittedName>
        <fullName evidence="1">Uncharacterized protein</fullName>
    </submittedName>
</protein>
<accession>K3ZG18</accession>
<dbReference type="InParanoid" id="K3ZG18"/>
<proteinExistence type="predicted"/>
<evidence type="ECO:0000313" key="1">
    <source>
        <dbReference type="EnsemblPlants" id="KQL16261"/>
    </source>
</evidence>
<evidence type="ECO:0000313" key="2">
    <source>
        <dbReference type="Proteomes" id="UP000004995"/>
    </source>
</evidence>
<dbReference type="HOGENOM" id="CLU_3145312_0_0_1"/>
<reference evidence="1" key="2">
    <citation type="submission" date="2018-08" db="UniProtKB">
        <authorList>
            <consortium name="EnsemblPlants"/>
        </authorList>
    </citation>
    <scope>IDENTIFICATION</scope>
    <source>
        <strain evidence="1">Yugu1</strain>
    </source>
</reference>
<dbReference type="Proteomes" id="UP000004995">
    <property type="component" value="Unassembled WGS sequence"/>
</dbReference>
<name>K3ZG18_SETIT</name>
<dbReference type="EMBL" id="AGNK02001911">
    <property type="status" value="NOT_ANNOTATED_CDS"/>
    <property type="molecule type" value="Genomic_DNA"/>
</dbReference>
<sequence length="49" mass="5747">MIRLRQVVSKHAILCKWHAMYLCHIISRLENIKTPMTTALTQLRADILD</sequence>
<dbReference type="AlphaFoldDB" id="K3ZG18"/>
<organism evidence="1 2">
    <name type="scientific">Setaria italica</name>
    <name type="common">Foxtail millet</name>
    <name type="synonym">Panicum italicum</name>
    <dbReference type="NCBI Taxonomy" id="4555"/>
    <lineage>
        <taxon>Eukaryota</taxon>
        <taxon>Viridiplantae</taxon>
        <taxon>Streptophyta</taxon>
        <taxon>Embryophyta</taxon>
        <taxon>Tracheophyta</taxon>
        <taxon>Spermatophyta</taxon>
        <taxon>Magnoliopsida</taxon>
        <taxon>Liliopsida</taxon>
        <taxon>Poales</taxon>
        <taxon>Poaceae</taxon>
        <taxon>PACMAD clade</taxon>
        <taxon>Panicoideae</taxon>
        <taxon>Panicodae</taxon>
        <taxon>Paniceae</taxon>
        <taxon>Cenchrinae</taxon>
        <taxon>Setaria</taxon>
    </lineage>
</organism>
<dbReference type="Gramene" id="KQL16261">
    <property type="protein sequence ID" value="KQL16261"/>
    <property type="gene ID" value="SETIT_025520mg"/>
</dbReference>